<proteinExistence type="predicted"/>
<protein>
    <recommendedName>
        <fullName evidence="1">Polysaccharide pyruvyl transferase domain-containing protein</fullName>
    </recommendedName>
</protein>
<dbReference type="RefSeq" id="WP_212952713.1">
    <property type="nucleotide sequence ID" value="NZ_BORW01000049.1"/>
</dbReference>
<evidence type="ECO:0000313" key="2">
    <source>
        <dbReference type="EMBL" id="GIO70162.1"/>
    </source>
</evidence>
<evidence type="ECO:0000259" key="1">
    <source>
        <dbReference type="Pfam" id="PF04230"/>
    </source>
</evidence>
<name>A0ABQ4M3P9_9BACL</name>
<accession>A0ABQ4M3P9</accession>
<keyword evidence="3" id="KW-1185">Reference proteome</keyword>
<reference evidence="2 3" key="1">
    <citation type="submission" date="2021-03" db="EMBL/GenBank/DDBJ databases">
        <title>Antimicrobial resistance genes in bacteria isolated from Japanese honey, and their potential for conferring macrolide and lincosamide resistance in the American foulbrood pathogen Paenibacillus larvae.</title>
        <authorList>
            <person name="Okamoto M."/>
            <person name="Kumagai M."/>
            <person name="Kanamori H."/>
            <person name="Takamatsu D."/>
        </authorList>
    </citation>
    <scope>NUCLEOTIDE SEQUENCE [LARGE SCALE GENOMIC DNA]</scope>
    <source>
        <strain evidence="2 3">J21TS3</strain>
    </source>
</reference>
<sequence length="340" mass="38834">MKIAASGYYGMGNFGDDLFLHTLRQVFDEHHVYPWNSRLDPNQTDAFIIGGGDLITPYSFNKYYFPEQLKGKPIWVYGVGIVDAYPEHTWPEEQVSAYRDMISTAQRAVFRDVRSQAIAKRAGFHRNVEVAPDIAFAYRQPFIPVKRFSRRPTIGVVVFSYSSFPMDNMAKLLSHLNQKGFHLTLIPVIHHPGNAYSDFGTCLQLQQKVKELTPHASIETLPFLMDIELTYSFIQSADYLLSFKLHPSLVALRAGKPVLAFSTMGKVHSLMQSFGLGPHVVDYRRPLDELVDHAESFLKNAPGQVHRALPLIRETERRSLASLLELKKHIEQYKRRQKGE</sequence>
<evidence type="ECO:0000313" key="3">
    <source>
        <dbReference type="Proteomes" id="UP000680638"/>
    </source>
</evidence>
<dbReference type="Proteomes" id="UP000680638">
    <property type="component" value="Unassembled WGS sequence"/>
</dbReference>
<dbReference type="EMBL" id="BORW01000049">
    <property type="protein sequence ID" value="GIO70162.1"/>
    <property type="molecule type" value="Genomic_DNA"/>
</dbReference>
<dbReference type="InterPro" id="IPR007345">
    <property type="entry name" value="Polysacch_pyruvyl_Trfase"/>
</dbReference>
<comment type="caution">
    <text evidence="2">The sequence shown here is derived from an EMBL/GenBank/DDBJ whole genome shotgun (WGS) entry which is preliminary data.</text>
</comment>
<dbReference type="Pfam" id="PF04230">
    <property type="entry name" value="PS_pyruv_trans"/>
    <property type="match status" value="1"/>
</dbReference>
<organism evidence="2 3">
    <name type="scientific">Paenibacillus cookii</name>
    <dbReference type="NCBI Taxonomy" id="157839"/>
    <lineage>
        <taxon>Bacteria</taxon>
        <taxon>Bacillati</taxon>
        <taxon>Bacillota</taxon>
        <taxon>Bacilli</taxon>
        <taxon>Bacillales</taxon>
        <taxon>Paenibacillaceae</taxon>
        <taxon>Paenibacillus</taxon>
    </lineage>
</organism>
<dbReference type="PANTHER" id="PTHR36836">
    <property type="entry name" value="COLANIC ACID BIOSYNTHESIS PROTEIN WCAK"/>
    <property type="match status" value="1"/>
</dbReference>
<gene>
    <name evidence="2" type="ORF">J21TS3_49830</name>
</gene>
<dbReference type="PANTHER" id="PTHR36836:SF1">
    <property type="entry name" value="COLANIC ACID BIOSYNTHESIS PROTEIN WCAK"/>
    <property type="match status" value="1"/>
</dbReference>
<feature type="domain" description="Polysaccharide pyruvyl transferase" evidence="1">
    <location>
        <begin position="13"/>
        <end position="262"/>
    </location>
</feature>